<evidence type="ECO:0000256" key="9">
    <source>
        <dbReference type="SAM" id="SignalP"/>
    </source>
</evidence>
<keyword evidence="2 8" id="KW-0812">Transmembrane</keyword>
<feature type="disulfide bond" evidence="7">
    <location>
        <begin position="485"/>
        <end position="494"/>
    </location>
</feature>
<dbReference type="PANTHER" id="PTHR24416:SF611">
    <property type="entry name" value="TYROSINE-PROTEIN KINASE TRANSMEMBRANE RECEPTOR ROR"/>
    <property type="match status" value="1"/>
</dbReference>
<feature type="non-terminal residue" evidence="12">
    <location>
        <position position="1128"/>
    </location>
</feature>
<name>A0ABQ9FJJ6_TEGGR</name>
<evidence type="ECO:0000256" key="8">
    <source>
        <dbReference type="SAM" id="Phobius"/>
    </source>
</evidence>
<keyword evidence="9" id="KW-0732">Signal</keyword>
<evidence type="ECO:0000256" key="4">
    <source>
        <dbReference type="ARBA" id="ARBA00023136"/>
    </source>
</evidence>
<dbReference type="PROSITE" id="PS00109">
    <property type="entry name" value="PROTEIN_KINASE_TYR"/>
    <property type="match status" value="1"/>
</dbReference>
<evidence type="ECO:0000256" key="2">
    <source>
        <dbReference type="ARBA" id="ARBA00022692"/>
    </source>
</evidence>
<evidence type="ECO:0000256" key="7">
    <source>
        <dbReference type="PROSITE-ProRule" id="PRU00460"/>
    </source>
</evidence>
<protein>
    <recommendedName>
        <fullName evidence="14">Receptor protein-tyrosine kinase</fullName>
    </recommendedName>
</protein>
<gene>
    <name evidence="12" type="ORF">KUTeg_005386</name>
</gene>
<evidence type="ECO:0000313" key="12">
    <source>
        <dbReference type="EMBL" id="KAJ8317482.1"/>
    </source>
</evidence>
<dbReference type="Pfam" id="PF07714">
    <property type="entry name" value="PK_Tyr_Ser-Thr"/>
    <property type="match status" value="1"/>
</dbReference>
<evidence type="ECO:0000256" key="5">
    <source>
        <dbReference type="ARBA" id="ARBA00023170"/>
    </source>
</evidence>
<dbReference type="PANTHER" id="PTHR24416">
    <property type="entry name" value="TYROSINE-PROTEIN KINASE RECEPTOR"/>
    <property type="match status" value="1"/>
</dbReference>
<feature type="domain" description="Protein kinase" evidence="10">
    <location>
        <begin position="892"/>
        <end position="1128"/>
    </location>
</feature>
<keyword evidence="7" id="KW-0424">Laminin EGF-like domain</keyword>
<evidence type="ECO:0000259" key="11">
    <source>
        <dbReference type="PROSITE" id="PS50027"/>
    </source>
</evidence>
<feature type="domain" description="Laminin EGF-like" evidence="11">
    <location>
        <begin position="357"/>
        <end position="410"/>
    </location>
</feature>
<feature type="signal peptide" evidence="9">
    <location>
        <begin position="1"/>
        <end position="31"/>
    </location>
</feature>
<dbReference type="Gene3D" id="2.60.120.200">
    <property type="match status" value="1"/>
</dbReference>
<dbReference type="Gene3D" id="2.10.25.10">
    <property type="entry name" value="Laminin"/>
    <property type="match status" value="3"/>
</dbReference>
<dbReference type="InterPro" id="IPR013320">
    <property type="entry name" value="ConA-like_dom_sf"/>
</dbReference>
<dbReference type="CDD" id="cd00055">
    <property type="entry name" value="EGF_Lam"/>
    <property type="match status" value="5"/>
</dbReference>
<dbReference type="SMART" id="SM00180">
    <property type="entry name" value="EGF_Lam"/>
    <property type="match status" value="4"/>
</dbReference>
<dbReference type="Gene3D" id="2.170.300.10">
    <property type="entry name" value="Tie2 ligand-binding domain superfamily"/>
    <property type="match status" value="1"/>
</dbReference>
<dbReference type="Gene3D" id="1.10.510.10">
    <property type="entry name" value="Transferase(Phosphotransferase) domain 1"/>
    <property type="match status" value="1"/>
</dbReference>
<dbReference type="InterPro" id="IPR000719">
    <property type="entry name" value="Prot_kinase_dom"/>
</dbReference>
<proteinExistence type="predicted"/>
<dbReference type="PRINTS" id="PR00109">
    <property type="entry name" value="TYRKINASE"/>
</dbReference>
<reference evidence="12 13" key="1">
    <citation type="submission" date="2022-12" db="EMBL/GenBank/DDBJ databases">
        <title>Chromosome-level genome of Tegillarca granosa.</title>
        <authorList>
            <person name="Kim J."/>
        </authorList>
    </citation>
    <scope>NUCLEOTIDE SEQUENCE [LARGE SCALE GENOMIC DNA]</scope>
    <source>
        <strain evidence="12">Teg-2019</strain>
        <tissue evidence="12">Adductor muscle</tissue>
    </source>
</reference>
<feature type="domain" description="Laminin EGF-like" evidence="11">
    <location>
        <begin position="462"/>
        <end position="514"/>
    </location>
</feature>
<dbReference type="Gene3D" id="2.60.40.10">
    <property type="entry name" value="Immunoglobulins"/>
    <property type="match status" value="1"/>
</dbReference>
<evidence type="ECO:0000256" key="3">
    <source>
        <dbReference type="ARBA" id="ARBA00022989"/>
    </source>
</evidence>
<dbReference type="PROSITE" id="PS01248">
    <property type="entry name" value="EGF_LAM_1"/>
    <property type="match status" value="1"/>
</dbReference>
<dbReference type="InterPro" id="IPR050122">
    <property type="entry name" value="RTK"/>
</dbReference>
<dbReference type="InterPro" id="IPR002909">
    <property type="entry name" value="IPT_dom"/>
</dbReference>
<feature type="disulfide bond" evidence="7">
    <location>
        <begin position="381"/>
        <end position="390"/>
    </location>
</feature>
<dbReference type="Pfam" id="PF01833">
    <property type="entry name" value="TIG"/>
    <property type="match status" value="1"/>
</dbReference>
<dbReference type="PRINTS" id="PR00011">
    <property type="entry name" value="EGFLAMININ"/>
</dbReference>
<dbReference type="SUPFAM" id="SSF49899">
    <property type="entry name" value="Concanavalin A-like lectins/glucanases"/>
    <property type="match status" value="1"/>
</dbReference>
<dbReference type="InterPro" id="IPR013783">
    <property type="entry name" value="Ig-like_fold"/>
</dbReference>
<dbReference type="Proteomes" id="UP001217089">
    <property type="component" value="Unassembled WGS sequence"/>
</dbReference>
<evidence type="ECO:0000256" key="6">
    <source>
        <dbReference type="ARBA" id="ARBA00023180"/>
    </source>
</evidence>
<dbReference type="CDD" id="cd00603">
    <property type="entry name" value="IPT_PCSR"/>
    <property type="match status" value="1"/>
</dbReference>
<keyword evidence="6" id="KW-0325">Glycoprotein</keyword>
<evidence type="ECO:0000256" key="1">
    <source>
        <dbReference type="ARBA" id="ARBA00004167"/>
    </source>
</evidence>
<keyword evidence="5" id="KW-0675">Receptor</keyword>
<dbReference type="SUPFAM" id="SSF81296">
    <property type="entry name" value="E set domains"/>
    <property type="match status" value="1"/>
</dbReference>
<comment type="caution">
    <text evidence="7">Lacks conserved residue(s) required for the propagation of feature annotation.</text>
</comment>
<evidence type="ECO:0008006" key="14">
    <source>
        <dbReference type="Google" id="ProtNLM"/>
    </source>
</evidence>
<keyword evidence="3 8" id="KW-1133">Transmembrane helix</keyword>
<comment type="subcellular location">
    <subcellularLocation>
        <location evidence="1">Membrane</location>
        <topology evidence="1">Single-pass membrane protein</topology>
    </subcellularLocation>
</comment>
<dbReference type="PROSITE" id="PS50027">
    <property type="entry name" value="EGF_LAM_2"/>
    <property type="match status" value="2"/>
</dbReference>
<comment type="caution">
    <text evidence="12">The sequence shown here is derived from an EMBL/GenBank/DDBJ whole genome shotgun (WGS) entry which is preliminary data.</text>
</comment>
<dbReference type="Pfam" id="PF00053">
    <property type="entry name" value="EGF_laminin"/>
    <property type="match status" value="5"/>
</dbReference>
<dbReference type="InterPro" id="IPR001245">
    <property type="entry name" value="Ser-Thr/Tyr_kinase_cat_dom"/>
</dbReference>
<organism evidence="12 13">
    <name type="scientific">Tegillarca granosa</name>
    <name type="common">Malaysian cockle</name>
    <name type="synonym">Anadara granosa</name>
    <dbReference type="NCBI Taxonomy" id="220873"/>
    <lineage>
        <taxon>Eukaryota</taxon>
        <taxon>Metazoa</taxon>
        <taxon>Spiralia</taxon>
        <taxon>Lophotrochozoa</taxon>
        <taxon>Mollusca</taxon>
        <taxon>Bivalvia</taxon>
        <taxon>Autobranchia</taxon>
        <taxon>Pteriomorphia</taxon>
        <taxon>Arcoida</taxon>
        <taxon>Arcoidea</taxon>
        <taxon>Arcidae</taxon>
        <taxon>Tegillarca</taxon>
    </lineage>
</organism>
<dbReference type="PROSITE" id="PS50011">
    <property type="entry name" value="PROTEIN_KINASE_DOM"/>
    <property type="match status" value="1"/>
</dbReference>
<evidence type="ECO:0000313" key="13">
    <source>
        <dbReference type="Proteomes" id="UP001217089"/>
    </source>
</evidence>
<dbReference type="SUPFAM" id="SSF57196">
    <property type="entry name" value="EGF/Laminin"/>
    <property type="match status" value="2"/>
</dbReference>
<feature type="chain" id="PRO_5045519017" description="Receptor protein-tyrosine kinase" evidence="9">
    <location>
        <begin position="32"/>
        <end position="1128"/>
    </location>
</feature>
<accession>A0ABQ9FJJ6</accession>
<sequence>MVPKMFVFSSSSKAIFMVYLITLTLPCGSRSQTYRVPGHVYSDLAKSVNITASCNQNDVGCNPMTCPRGSRKSMTTNNILELNDGNVMKFGLALNVNNIRIGIGNNGILFSSHTVSQKNWHHVFIRKTAVFIDGEKVSDLSLSLTNVSGSLEIKSGNILSGYLQIADVRLYDYTITDREIQLLFNGRLAPNLLDTECRCPNDYPRLNDSNDPQGILCKKDKTVDTMHRLNTSSHIAGFANDGDRSTSWISGPTENATLTLFLDNVVQILSITITLKTQPRQTTISMLYSDSSRIFILSTSDICNCYGNSDSCVRVNGERKLTCQNCNINTYTTGSACEKCKRNYYRQPSEFGCGQACLCSSDGIIGNDIEVCEEVGGQCPCKSNVVGRRCVECKHLTYSFNSSNTEGCTNCTCDPFGSKSCDITTGACVCKNDNYYDTSVSDCSKCKPEFYGRQKTEGCVSCNCNINGVVDNNKTCHEFSGSCYCKSHVEGQKCDTCKGGYYGLDRIQSSGCKPCTCNIVGSVNQICDKTTGQCHCRNDIQEKSTSCNPEISKVEPEYGPFAGGTIVEVQGKLFGNDVSVVDVFYKISAGDTSAFTLKSVNDTNLVFETKKLNQSSNGEIIIRWKRSLKTTGESIHKDIQLNHRFQMKPNPKVTKATSMKTFKTFSCDISIEGLNLDSVYKPRLVCSGLGNTVLKCGVPDLTVASNGAILSYGLVLDGFQTYSNLTSMFSSATITVFDDPKINNFDDEFRNVFMKTVTIKGSGFTKACSKSDFKVMIGDAINCAITEFTDMVIKCEPSVEFPGVDTTEDLKLYIGDKSLKVGKIKMVPFTSTIEFIGIAVGVGVFILLVIILIVVIKCCCCRKDNKQTKTFSSMEPVRDQLKLSLIKRTDVEVEKRCTKRGSEIRIIDGKYSGRKSTMKTLIKTISSYHTSEPFYKLMQLGISECLRLRDCFHDNILQIYGFSVDQDKFYVIYPTTRRILKDHLNDIKGQTFQVVDLVRMCKDVGEGIAYLDKENIVHKDIATRNCFVTDDGTVKICDASFSWDLFPKEYMYDKKKERYIPVRWMAPECLQSSFYDKKTDVWSFGVLMWEMMSRSIGLPYWDVKDDERISSHVRDGNRLGKPANTPDN</sequence>
<dbReference type="InterPro" id="IPR002049">
    <property type="entry name" value="LE_dom"/>
</dbReference>
<keyword evidence="4 8" id="KW-0472">Membrane</keyword>
<dbReference type="EMBL" id="JARBDR010000246">
    <property type="protein sequence ID" value="KAJ8317482.1"/>
    <property type="molecule type" value="Genomic_DNA"/>
</dbReference>
<dbReference type="InterPro" id="IPR011009">
    <property type="entry name" value="Kinase-like_dom_sf"/>
</dbReference>
<dbReference type="InterPro" id="IPR014756">
    <property type="entry name" value="Ig_E-set"/>
</dbReference>
<keyword evidence="13" id="KW-1185">Reference proteome</keyword>
<keyword evidence="7" id="KW-1015">Disulfide bond</keyword>
<dbReference type="SUPFAM" id="SSF56112">
    <property type="entry name" value="Protein kinase-like (PK-like)"/>
    <property type="match status" value="1"/>
</dbReference>
<evidence type="ECO:0000259" key="10">
    <source>
        <dbReference type="PROSITE" id="PS50011"/>
    </source>
</evidence>
<dbReference type="InterPro" id="IPR008266">
    <property type="entry name" value="Tyr_kinase_AS"/>
</dbReference>
<feature type="transmembrane region" description="Helical" evidence="8">
    <location>
        <begin position="835"/>
        <end position="856"/>
    </location>
</feature>